<name>A0ABN2M9Y1_9ACTN</name>
<keyword evidence="6" id="KW-1185">Reference proteome</keyword>
<feature type="domain" description="Right handed beta helix" evidence="4">
    <location>
        <begin position="293"/>
        <end position="380"/>
    </location>
</feature>
<evidence type="ECO:0000256" key="1">
    <source>
        <dbReference type="SAM" id="MobiDB-lite"/>
    </source>
</evidence>
<dbReference type="Pfam" id="PF13229">
    <property type="entry name" value="Beta_helix"/>
    <property type="match status" value="2"/>
</dbReference>
<evidence type="ECO:0000313" key="5">
    <source>
        <dbReference type="EMBL" id="GAA1816501.1"/>
    </source>
</evidence>
<dbReference type="SUPFAM" id="SSF51126">
    <property type="entry name" value="Pectin lyase-like"/>
    <property type="match status" value="1"/>
</dbReference>
<reference evidence="5 6" key="1">
    <citation type="journal article" date="2019" name="Int. J. Syst. Evol. Microbiol.">
        <title>The Global Catalogue of Microorganisms (GCM) 10K type strain sequencing project: providing services to taxonomists for standard genome sequencing and annotation.</title>
        <authorList>
            <consortium name="The Broad Institute Genomics Platform"/>
            <consortium name="The Broad Institute Genome Sequencing Center for Infectious Disease"/>
            <person name="Wu L."/>
            <person name="Ma J."/>
        </authorList>
    </citation>
    <scope>NUCLEOTIDE SEQUENCE [LARGE SCALE GENOMIC DNA]</scope>
    <source>
        <strain evidence="5 6">JCM 13250</strain>
    </source>
</reference>
<feature type="region of interest" description="Disordered" evidence="1">
    <location>
        <begin position="598"/>
        <end position="617"/>
    </location>
</feature>
<evidence type="ECO:0000256" key="3">
    <source>
        <dbReference type="SAM" id="SignalP"/>
    </source>
</evidence>
<proteinExistence type="predicted"/>
<feature type="signal peptide" evidence="3">
    <location>
        <begin position="1"/>
        <end position="27"/>
    </location>
</feature>
<feature type="transmembrane region" description="Helical" evidence="2">
    <location>
        <begin position="562"/>
        <end position="582"/>
    </location>
</feature>
<keyword evidence="2" id="KW-0812">Transmembrane</keyword>
<gene>
    <name evidence="5" type="ORF">GCM10009682_41740</name>
</gene>
<keyword evidence="2" id="KW-0472">Membrane</keyword>
<dbReference type="InterPro" id="IPR012334">
    <property type="entry name" value="Pectin_lyas_fold"/>
</dbReference>
<feature type="chain" id="PRO_5045861957" description="Right handed beta helix domain-containing protein" evidence="3">
    <location>
        <begin position="28"/>
        <end position="669"/>
    </location>
</feature>
<protein>
    <recommendedName>
        <fullName evidence="4">Right handed beta helix domain-containing protein</fullName>
    </recommendedName>
</protein>
<feature type="compositionally biased region" description="Basic and acidic residues" evidence="1">
    <location>
        <begin position="243"/>
        <end position="254"/>
    </location>
</feature>
<comment type="caution">
    <text evidence="5">The sequence shown here is derived from an EMBL/GenBank/DDBJ whole genome shotgun (WGS) entry which is preliminary data.</text>
</comment>
<keyword evidence="3" id="KW-0732">Signal</keyword>
<dbReference type="RefSeq" id="WP_344134796.1">
    <property type="nucleotide sequence ID" value="NZ_BAAALT010000143.1"/>
</dbReference>
<feature type="domain" description="Right handed beta helix" evidence="4">
    <location>
        <begin position="397"/>
        <end position="520"/>
    </location>
</feature>
<dbReference type="InterPro" id="IPR006626">
    <property type="entry name" value="PbH1"/>
</dbReference>
<dbReference type="EMBL" id="BAAALT010000143">
    <property type="protein sequence ID" value="GAA1816501.1"/>
    <property type="molecule type" value="Genomic_DNA"/>
</dbReference>
<evidence type="ECO:0000256" key="2">
    <source>
        <dbReference type="SAM" id="Phobius"/>
    </source>
</evidence>
<evidence type="ECO:0000313" key="6">
    <source>
        <dbReference type="Proteomes" id="UP001500218"/>
    </source>
</evidence>
<dbReference type="InterPro" id="IPR039448">
    <property type="entry name" value="Beta_helix"/>
</dbReference>
<evidence type="ECO:0000259" key="4">
    <source>
        <dbReference type="Pfam" id="PF13229"/>
    </source>
</evidence>
<dbReference type="SMART" id="SM00710">
    <property type="entry name" value="PbH1"/>
    <property type="match status" value="9"/>
</dbReference>
<dbReference type="Proteomes" id="UP001500218">
    <property type="component" value="Unassembled WGS sequence"/>
</dbReference>
<organism evidence="5 6">
    <name type="scientific">Luedemannella flava</name>
    <dbReference type="NCBI Taxonomy" id="349316"/>
    <lineage>
        <taxon>Bacteria</taxon>
        <taxon>Bacillati</taxon>
        <taxon>Actinomycetota</taxon>
        <taxon>Actinomycetes</taxon>
        <taxon>Micromonosporales</taxon>
        <taxon>Micromonosporaceae</taxon>
        <taxon>Luedemannella</taxon>
    </lineage>
</organism>
<sequence length="669" mass="70484">MTRPVTRLVVAAAVAAATLSVPAPASAGPVVTRDPVVTDENAERQASLVAEEDRRLINVRAVTAVAPMQGIAWTKPYRLDTGGGYTLVLTQQRSTYTISDLLRLAPQTFIRQKDGSYLLTENIYINSGAKLKLSNPGGLTLRMASTGNGFVTIVSFGGGLTVDGTPQSPVKIMSWDPRTSKEDLDVNDGRAYIRAIGGQFAMSYTTLSHLGFWSGRTGGVGLTGTDRPYTGNVEGPVHLTKDERHAASEERQNHGPDPTAPNANGVFAQPSGPLSTPDSRFEVPGLSYVSGKISHVTVDGNAFGLFVSSAAGITISDSTVRNSLEDGVVLHRFASSAVVERVVSENNGGDGFVLSRATSQVQVVGCTSRNNGHNGFTLSGQPLATGPSASGESTANYGSNSVANSAALGNAHYGIEVVGGLDVGIQNNRVEGGDMGIVARQAANRVNITGNQLTGQARHGIAVRDGVTAATISGNVVTKADTAIYVRDSVVEIRGNTVQGAGNHGVLLVGEVGSSVVTFNVIGGVGPSALDQTRAHGRTTIRENQTFAWHDTSSFWIKFRHYASPMTLLWVSILLLIIFFALKRGSRALRGGHGMRHPYADKLPLDAPPPRETTATHTQEMPVMARTMPPGQPARGAARIPAGPYETDPDDYESNDTIVAPFGVAGQRR</sequence>
<feature type="region of interest" description="Disordered" evidence="1">
    <location>
        <begin position="243"/>
        <end position="276"/>
    </location>
</feature>
<feature type="compositionally biased region" description="Low complexity" evidence="1">
    <location>
        <begin position="633"/>
        <end position="644"/>
    </location>
</feature>
<keyword evidence="2" id="KW-1133">Transmembrane helix</keyword>
<dbReference type="InterPro" id="IPR011050">
    <property type="entry name" value="Pectin_lyase_fold/virulence"/>
</dbReference>
<dbReference type="Gene3D" id="2.160.20.10">
    <property type="entry name" value="Single-stranded right-handed beta-helix, Pectin lyase-like"/>
    <property type="match status" value="1"/>
</dbReference>
<accession>A0ABN2M9Y1</accession>
<feature type="region of interest" description="Disordered" evidence="1">
    <location>
        <begin position="627"/>
        <end position="657"/>
    </location>
</feature>